<evidence type="ECO:0000313" key="5">
    <source>
        <dbReference type="Proteomes" id="UP000190962"/>
    </source>
</evidence>
<dbReference type="EMBL" id="JRAA01000002">
    <property type="protein sequence ID" value="KHF25260.1"/>
    <property type="molecule type" value="Genomic_DNA"/>
</dbReference>
<dbReference type="EMBL" id="MPNX01000020">
    <property type="protein sequence ID" value="OOY34195.1"/>
    <property type="molecule type" value="Genomic_DNA"/>
</dbReference>
<gene>
    <name evidence="3" type="ORF">BOV88_11415</name>
    <name evidence="2" type="ORF">JV46_10500</name>
</gene>
<proteinExistence type="predicted"/>
<dbReference type="eggNOG" id="ENOG5032WSS">
    <property type="taxonomic scope" value="Bacteria"/>
</dbReference>
<comment type="caution">
    <text evidence="2">The sequence shown here is derived from an EMBL/GenBank/DDBJ whole genome shotgun (WGS) entry which is preliminary data.</text>
</comment>
<dbReference type="GeneID" id="86992431"/>
<dbReference type="RefSeq" id="WP_043117482.1">
    <property type="nucleotide sequence ID" value="NZ_JRAA01000002.1"/>
</dbReference>
<dbReference type="Proteomes" id="UP000030856">
    <property type="component" value="Unassembled WGS sequence"/>
</dbReference>
<dbReference type="STRING" id="2340.JV46_10500"/>
<keyword evidence="4" id="KW-1185">Reference proteome</keyword>
<protein>
    <submittedName>
        <fullName evidence="2">Uncharacterized protein</fullName>
    </submittedName>
</protein>
<evidence type="ECO:0000313" key="4">
    <source>
        <dbReference type="Proteomes" id="UP000030856"/>
    </source>
</evidence>
<evidence type="ECO:0000256" key="1">
    <source>
        <dbReference type="SAM" id="SignalP"/>
    </source>
</evidence>
<accession>A0A0B0H831</accession>
<feature type="chain" id="PRO_5010611188" evidence="1">
    <location>
        <begin position="30"/>
        <end position="152"/>
    </location>
</feature>
<dbReference type="Proteomes" id="UP000190962">
    <property type="component" value="Unassembled WGS sequence"/>
</dbReference>
<feature type="signal peptide" evidence="1">
    <location>
        <begin position="1"/>
        <end position="29"/>
    </location>
</feature>
<reference evidence="3 5" key="2">
    <citation type="submission" date="2016-11" db="EMBL/GenBank/DDBJ databases">
        <title>Mixed transmission modes and dynamic genome evolution in an obligate animal-bacterial symbiosis.</title>
        <authorList>
            <person name="Russell S.L."/>
            <person name="Corbett-Detig R.B."/>
            <person name="Cavanaugh C.M."/>
        </authorList>
    </citation>
    <scope>NUCLEOTIDE SEQUENCE [LARGE SCALE GENOMIC DNA]</scope>
    <source>
        <strain evidence="3">MA-KB16</strain>
    </source>
</reference>
<evidence type="ECO:0000313" key="3">
    <source>
        <dbReference type="EMBL" id="OOY34195.1"/>
    </source>
</evidence>
<sequence length="152" mass="16948">MNRLLKSFKKITFAMWLIAALLTTTLSLAAWSIQMSATVATMTANAAATAIAHRKALTRAVMKTKAKARLRRAIVAIPIVGIGAASAFEFSEYKEWKEQHPEKNYTDYACEISQLTSEIVDEVLYELPGNLKPSPRFVQERISTCPDRDIVN</sequence>
<reference evidence="2 4" key="1">
    <citation type="journal article" date="2014" name="BMC Genomics">
        <title>The genome of the intracellular bacterium of the coastal bivalve, Solemya velum: a blueprint for thriving in and out of symbiosis.</title>
        <authorList>
            <person name="Dmytrenko O."/>
            <person name="Russell S.L."/>
            <person name="Loo W.T."/>
            <person name="Fontanez K.M."/>
            <person name="Liao L."/>
            <person name="Roeselers G."/>
            <person name="Sharma R."/>
            <person name="Stewart F.J."/>
            <person name="Newton I.L."/>
            <person name="Woyke T."/>
            <person name="Wu D."/>
            <person name="Lang J.M."/>
            <person name="Eisen J.A."/>
            <person name="Cavanaugh C.M."/>
        </authorList>
    </citation>
    <scope>NUCLEOTIDE SEQUENCE [LARGE SCALE GENOMIC DNA]</scope>
    <source>
        <strain evidence="2 4">WH</strain>
    </source>
</reference>
<dbReference type="AlphaFoldDB" id="A0A0B0H831"/>
<name>A0A0B0H831_SOVGS</name>
<organism evidence="2 4">
    <name type="scientific">Solemya velum gill symbiont</name>
    <dbReference type="NCBI Taxonomy" id="2340"/>
    <lineage>
        <taxon>Bacteria</taxon>
        <taxon>Pseudomonadati</taxon>
        <taxon>Pseudomonadota</taxon>
        <taxon>Gammaproteobacteria</taxon>
        <taxon>sulfur-oxidizing symbionts</taxon>
    </lineage>
</organism>
<evidence type="ECO:0000313" key="2">
    <source>
        <dbReference type="EMBL" id="KHF25260.1"/>
    </source>
</evidence>
<keyword evidence="1" id="KW-0732">Signal</keyword>